<evidence type="ECO:0000259" key="2">
    <source>
        <dbReference type="Pfam" id="PF08588"/>
    </source>
</evidence>
<dbReference type="SUPFAM" id="SSF56112">
    <property type="entry name" value="Protein kinase-like (PK-like)"/>
    <property type="match status" value="1"/>
</dbReference>
<dbReference type="OrthoDB" id="2119945at2759"/>
<dbReference type="InterPro" id="IPR011009">
    <property type="entry name" value="Kinase-like_dom_sf"/>
</dbReference>
<dbReference type="AlphaFoldDB" id="A0A423VXV0"/>
<gene>
    <name evidence="3" type="ORF">VSDG_05148</name>
</gene>
<sequence length="579" mass="65514">MPPTPQSIIDDRRSSQRKAALACGQEEIFTAMQSQEITLWRATKVFTYPPDSKDPSFLVKYSKDYTRWLLESEMRNQKFAFDALRERGPQQFPGLLVCVPEIFKDFEYRGYYFLVMEFVPGRTLVEVGKEERNALAAAAAGAGAGDRAESQLVKRLYRCVAEGIRLLSVKAPPGTKPGPVGGGRIRHPFFKDSESRIPYRDMKMLETHLNKVLRMRTRGDPNPPTISLDRELEFYYADLYGGNFIFTNVANHTVLYILDFDEAGFLPHSFMSFMLHSDIRPIITAGPSYNLDDHTEVPVNSPNPVKVSTEHMDVDLNVRIQNYKGLPVKSPSTSPYFDQEPHNTNKDHYAMKIVKWWIDPGIDGDPYADSPYLFGPALSSFNHIQVGPGTFDESKGGLWIEEGASPDGDAKEWRAGVGAPDDSKARMKWALRDDSKEKWVWEYGRTYAADFFNAYLDFSEFALRLPGYAVPIMKYWDGQGLRYVLRNRTTKQVYLVVLFTLYLREDVNEDGTLKPEAARAYTTHAPAAMEEQAAIANEEDAKEPDFDGEAALEKARKHLSDVELAKQDAGATNEPDDID</sequence>
<evidence type="ECO:0000313" key="4">
    <source>
        <dbReference type="Proteomes" id="UP000284375"/>
    </source>
</evidence>
<feature type="domain" description="Domain of unknown function at the cortex 1" evidence="2">
    <location>
        <begin position="283"/>
        <end position="339"/>
    </location>
</feature>
<proteinExistence type="predicted"/>
<dbReference type="Proteomes" id="UP000284375">
    <property type="component" value="Unassembled WGS sequence"/>
</dbReference>
<protein>
    <submittedName>
        <fullName evidence="3">Uncharacterized protein</fullName>
    </submittedName>
</protein>
<evidence type="ECO:0000259" key="1">
    <source>
        <dbReference type="Pfam" id="PF01636"/>
    </source>
</evidence>
<dbReference type="PANTHER" id="PTHR34826">
    <property type="entry name" value="UPF0590 PROTEIN C409.17C"/>
    <property type="match status" value="1"/>
</dbReference>
<dbReference type="STRING" id="252740.A0A423VXV0"/>
<name>A0A423VXV0_CYTCH</name>
<dbReference type="Pfam" id="PF01636">
    <property type="entry name" value="APH"/>
    <property type="match status" value="1"/>
</dbReference>
<keyword evidence="4" id="KW-1185">Reference proteome</keyword>
<organism evidence="3 4">
    <name type="scientific">Cytospora chrysosperma</name>
    <name type="common">Cytospora canker fungus</name>
    <name type="synonym">Sphaeria chrysosperma</name>
    <dbReference type="NCBI Taxonomy" id="252740"/>
    <lineage>
        <taxon>Eukaryota</taxon>
        <taxon>Fungi</taxon>
        <taxon>Dikarya</taxon>
        <taxon>Ascomycota</taxon>
        <taxon>Pezizomycotina</taxon>
        <taxon>Sordariomycetes</taxon>
        <taxon>Sordariomycetidae</taxon>
        <taxon>Diaporthales</taxon>
        <taxon>Cytosporaceae</taxon>
        <taxon>Cytospora</taxon>
    </lineage>
</organism>
<dbReference type="EMBL" id="LJZO01000022">
    <property type="protein sequence ID" value="ROV95915.1"/>
    <property type="molecule type" value="Genomic_DNA"/>
</dbReference>
<dbReference type="InterPro" id="IPR013897">
    <property type="entry name" value="Duc1"/>
</dbReference>
<dbReference type="Pfam" id="PF08588">
    <property type="entry name" value="Duc1"/>
    <property type="match status" value="2"/>
</dbReference>
<reference evidence="3 4" key="1">
    <citation type="submission" date="2015-09" db="EMBL/GenBank/DDBJ databases">
        <title>Host preference determinants of Valsa canker pathogens revealed by comparative genomics.</title>
        <authorList>
            <person name="Yin Z."/>
            <person name="Huang L."/>
        </authorList>
    </citation>
    <scope>NUCLEOTIDE SEQUENCE [LARGE SCALE GENOMIC DNA]</scope>
    <source>
        <strain evidence="3 4">YSFL</strain>
    </source>
</reference>
<dbReference type="InterPro" id="IPR002575">
    <property type="entry name" value="Aminoglycoside_PTrfase"/>
</dbReference>
<dbReference type="PANTHER" id="PTHR34826:SF2">
    <property type="entry name" value="UPF0590 PROTEIN C409.17C"/>
    <property type="match status" value="1"/>
</dbReference>
<evidence type="ECO:0000313" key="3">
    <source>
        <dbReference type="EMBL" id="ROV95915.1"/>
    </source>
</evidence>
<feature type="domain" description="Aminoglycoside phosphotransferase" evidence="1">
    <location>
        <begin position="74"/>
        <end position="265"/>
    </location>
</feature>
<accession>A0A423VXV0</accession>
<comment type="caution">
    <text evidence="3">The sequence shown here is derived from an EMBL/GenBank/DDBJ whole genome shotgun (WGS) entry which is preliminary data.</text>
</comment>
<feature type="domain" description="Domain of unknown function at the cortex 1" evidence="2">
    <location>
        <begin position="350"/>
        <end position="501"/>
    </location>
</feature>